<evidence type="ECO:0000313" key="11">
    <source>
        <dbReference type="Proteomes" id="UP000254043"/>
    </source>
</evidence>
<evidence type="ECO:0000256" key="9">
    <source>
        <dbReference type="SAM" id="Phobius"/>
    </source>
</evidence>
<dbReference type="PANTHER" id="PTHR23522:SF10">
    <property type="entry name" value="3-PHENYLPROPIONIC ACID TRANSPORTER-RELATED"/>
    <property type="match status" value="1"/>
</dbReference>
<dbReference type="SUPFAM" id="SSF103473">
    <property type="entry name" value="MFS general substrate transporter"/>
    <property type="match status" value="1"/>
</dbReference>
<dbReference type="InterPro" id="IPR036259">
    <property type="entry name" value="MFS_trans_sf"/>
</dbReference>
<organism evidence="10 11">
    <name type="scientific">Escherichia coli</name>
    <dbReference type="NCBI Taxonomy" id="562"/>
    <lineage>
        <taxon>Bacteria</taxon>
        <taxon>Pseudomonadati</taxon>
        <taxon>Pseudomonadota</taxon>
        <taxon>Gammaproteobacteria</taxon>
        <taxon>Enterobacterales</taxon>
        <taxon>Enterobacteriaceae</taxon>
        <taxon>Escherichia</taxon>
    </lineage>
</organism>
<evidence type="ECO:0000256" key="6">
    <source>
        <dbReference type="ARBA" id="ARBA00022692"/>
    </source>
</evidence>
<feature type="transmembrane region" description="Helical" evidence="9">
    <location>
        <begin position="79"/>
        <end position="98"/>
    </location>
</feature>
<dbReference type="NCBIfam" id="TIGR00882">
    <property type="entry name" value="2A0105"/>
    <property type="match status" value="1"/>
</dbReference>
<keyword evidence="6 9" id="KW-0812">Transmembrane</keyword>
<evidence type="ECO:0000256" key="3">
    <source>
        <dbReference type="ARBA" id="ARBA00022475"/>
    </source>
</evidence>
<keyword evidence="3" id="KW-1003">Cell membrane</keyword>
<accession>A0A376M533</accession>
<dbReference type="InterPro" id="IPR018457">
    <property type="entry name" value="LacY/RafB_perm_fam_CS"/>
</dbReference>
<gene>
    <name evidence="10" type="primary">lacY_1</name>
    <name evidence="10" type="ORF">NCTC7927_01748</name>
</gene>
<feature type="transmembrane region" description="Helical" evidence="9">
    <location>
        <begin position="148"/>
        <end position="167"/>
    </location>
</feature>
<keyword evidence="4" id="KW-0997">Cell inner membrane</keyword>
<evidence type="ECO:0000256" key="4">
    <source>
        <dbReference type="ARBA" id="ARBA00022519"/>
    </source>
</evidence>
<feature type="transmembrane region" description="Helical" evidence="9">
    <location>
        <begin position="48"/>
        <end position="67"/>
    </location>
</feature>
<dbReference type="GO" id="GO:0030395">
    <property type="term" value="F:lactose binding"/>
    <property type="evidence" value="ECO:0007669"/>
    <property type="project" value="TreeGrafter"/>
</dbReference>
<evidence type="ECO:0000256" key="1">
    <source>
        <dbReference type="ARBA" id="ARBA00004429"/>
    </source>
</evidence>
<dbReference type="PANTHER" id="PTHR23522">
    <property type="entry name" value="BLL5896 PROTEIN"/>
    <property type="match status" value="1"/>
</dbReference>
<dbReference type="GO" id="GO:0015528">
    <property type="term" value="F:lactose:proton symporter activity"/>
    <property type="evidence" value="ECO:0007669"/>
    <property type="project" value="TreeGrafter"/>
</dbReference>
<dbReference type="EMBL" id="UGAK01000003">
    <property type="protein sequence ID" value="STF93005.1"/>
    <property type="molecule type" value="Genomic_DNA"/>
</dbReference>
<dbReference type="InterPro" id="IPR000576">
    <property type="entry name" value="LacY/RafB_perm_fam"/>
</dbReference>
<feature type="transmembrane region" description="Helical" evidence="9">
    <location>
        <begin position="12"/>
        <end position="36"/>
    </location>
</feature>
<evidence type="ECO:0000256" key="8">
    <source>
        <dbReference type="ARBA" id="ARBA00023136"/>
    </source>
</evidence>
<dbReference type="Gene3D" id="1.20.1250.20">
    <property type="entry name" value="MFS general substrate transporter like domains"/>
    <property type="match status" value="1"/>
</dbReference>
<keyword evidence="7 9" id="KW-1133">Transmembrane helix</keyword>
<feature type="transmembrane region" description="Helical" evidence="9">
    <location>
        <begin position="110"/>
        <end position="128"/>
    </location>
</feature>
<keyword evidence="5" id="KW-0762">Sugar transport</keyword>
<dbReference type="PRINTS" id="PR00174">
    <property type="entry name" value="LACYSMPORT"/>
</dbReference>
<dbReference type="Pfam" id="PF01306">
    <property type="entry name" value="LacY_symp"/>
    <property type="match status" value="1"/>
</dbReference>
<keyword evidence="2" id="KW-0813">Transport</keyword>
<dbReference type="PROSITE" id="PS00896">
    <property type="entry name" value="LACY_1"/>
    <property type="match status" value="1"/>
</dbReference>
<dbReference type="Proteomes" id="UP000254043">
    <property type="component" value="Unassembled WGS sequence"/>
</dbReference>
<comment type="subcellular location">
    <subcellularLocation>
        <location evidence="1">Cell inner membrane</location>
        <topology evidence="1">Multi-pass membrane protein</topology>
    </subcellularLocation>
</comment>
<evidence type="ECO:0000256" key="2">
    <source>
        <dbReference type="ARBA" id="ARBA00022448"/>
    </source>
</evidence>
<evidence type="ECO:0000256" key="7">
    <source>
        <dbReference type="ARBA" id="ARBA00022989"/>
    </source>
</evidence>
<evidence type="ECO:0000256" key="5">
    <source>
        <dbReference type="ARBA" id="ARBA00022597"/>
    </source>
</evidence>
<feature type="transmembrane region" description="Helical" evidence="9">
    <location>
        <begin position="173"/>
        <end position="190"/>
    </location>
</feature>
<name>A0A376M533_ECOLX</name>
<proteinExistence type="predicted"/>
<feature type="transmembrane region" description="Helical" evidence="9">
    <location>
        <begin position="224"/>
        <end position="248"/>
    </location>
</feature>
<evidence type="ECO:0000313" key="10">
    <source>
        <dbReference type="EMBL" id="STF93005.1"/>
    </source>
</evidence>
<keyword evidence="8 9" id="KW-0472">Membrane</keyword>
<dbReference type="GO" id="GO:0005886">
    <property type="term" value="C:plasma membrane"/>
    <property type="evidence" value="ECO:0007669"/>
    <property type="project" value="UniProtKB-SubCell"/>
</dbReference>
<protein>
    <submittedName>
        <fullName evidence="10">Galactoside permease</fullName>
    </submittedName>
</protein>
<dbReference type="AlphaFoldDB" id="A0A376M533"/>
<reference evidence="10 11" key="1">
    <citation type="submission" date="2018-06" db="EMBL/GenBank/DDBJ databases">
        <authorList>
            <consortium name="Pathogen Informatics"/>
            <person name="Doyle S."/>
        </authorList>
    </citation>
    <scope>NUCLEOTIDE SEQUENCE [LARGE SCALE GENOMIC DNA]</scope>
    <source>
        <strain evidence="10 11">NCTC7927</strain>
    </source>
</reference>
<sequence length="253" mass="28844">MALNIPFRNAYYRFASSYSFLFFISWSLWWSLYAIWLKGHLGLTGTELGTLYSVNQFTSILFMMFYGIVQDKLGLKKPLIWCMSFILVLTGPFMIYVYEPLLQSNFSVGLILGALFFGLGYLAGCGLLDSFTEKMARNFHFEYGTARAWGSFGYAIGAFFAGIFFSISPHINFWLVSLFGAVFMMINMRFKDKGHQCVVVDAGGVKKRILSQFSRIETSGFSSYLLWGRGLSITFLINNSFLSFMQVYSNHTM</sequence>